<dbReference type="Proteomes" id="UP000539175">
    <property type="component" value="Unassembled WGS sequence"/>
</dbReference>
<feature type="region of interest" description="Disordered" evidence="1">
    <location>
        <begin position="128"/>
        <end position="156"/>
    </location>
</feature>
<reference evidence="2 3" key="1">
    <citation type="submission" date="2020-08" db="EMBL/GenBank/DDBJ databases">
        <title>Genomic Encyclopedia of Type Strains, Phase IV (KMG-IV): sequencing the most valuable type-strain genomes for metagenomic binning, comparative biology and taxonomic classification.</title>
        <authorList>
            <person name="Goeker M."/>
        </authorList>
    </citation>
    <scope>NUCLEOTIDE SEQUENCE [LARGE SCALE GENOMIC DNA]</scope>
    <source>
        <strain evidence="2 3">DSM 22198</strain>
    </source>
</reference>
<gene>
    <name evidence="2" type="ORF">FHS74_002132</name>
</gene>
<dbReference type="AlphaFoldDB" id="A0A7X0EE21"/>
<dbReference type="EMBL" id="JACIIZ010000005">
    <property type="protein sequence ID" value="MBB6251581.1"/>
    <property type="molecule type" value="Genomic_DNA"/>
</dbReference>
<evidence type="ECO:0000256" key="1">
    <source>
        <dbReference type="SAM" id="MobiDB-lite"/>
    </source>
</evidence>
<keyword evidence="3" id="KW-1185">Reference proteome</keyword>
<comment type="caution">
    <text evidence="2">The sequence shown here is derived from an EMBL/GenBank/DDBJ whole genome shotgun (WGS) entry which is preliminary data.</text>
</comment>
<sequence>MTDHVSVKGSAVDVIVHIQQVDEGKLTKLVWYYNGVAGDNLDIMANISTSEINFQMDSYTKSKFRFLDVDLVRKCDDHGDEYEDLEVKSITDDCVIISDTQENHHVTVGGLTFTVATLDGVVAPYGNGYDEDSFESPDPEVTNTGDWEAPPPVTKA</sequence>
<feature type="compositionally biased region" description="Acidic residues" evidence="1">
    <location>
        <begin position="129"/>
        <end position="138"/>
    </location>
</feature>
<organism evidence="2 3">
    <name type="scientific">Nitrospirillum iridis</name>
    <dbReference type="NCBI Taxonomy" id="765888"/>
    <lineage>
        <taxon>Bacteria</taxon>
        <taxon>Pseudomonadati</taxon>
        <taxon>Pseudomonadota</taxon>
        <taxon>Alphaproteobacteria</taxon>
        <taxon>Rhodospirillales</taxon>
        <taxon>Azospirillaceae</taxon>
        <taxon>Nitrospirillum</taxon>
    </lineage>
</organism>
<evidence type="ECO:0000313" key="3">
    <source>
        <dbReference type="Proteomes" id="UP000539175"/>
    </source>
</evidence>
<proteinExistence type="predicted"/>
<name>A0A7X0EE21_9PROT</name>
<dbReference type="RefSeq" id="WP_184800179.1">
    <property type="nucleotide sequence ID" value="NZ_JACIIZ010000005.1"/>
</dbReference>
<evidence type="ECO:0000313" key="2">
    <source>
        <dbReference type="EMBL" id="MBB6251581.1"/>
    </source>
</evidence>
<accession>A0A7X0EE21</accession>
<protein>
    <submittedName>
        <fullName evidence="2">Uncharacterized protein</fullName>
    </submittedName>
</protein>